<accession>A0AAD9QWM6</accession>
<dbReference type="InterPro" id="IPR011604">
    <property type="entry name" value="PDDEXK-like_dom_sf"/>
</dbReference>
<dbReference type="CDD" id="cd22343">
    <property type="entry name" value="PDDEXK_lambda_exonuclease-like"/>
    <property type="match status" value="1"/>
</dbReference>
<gene>
    <name evidence="2" type="ORF">P5673_006952</name>
</gene>
<sequence>MRGIFSTKDISKVKAIAHRKAKEKVTRLIYARNFQKQSKNFAVFDAGISVNPLLPYLGASPDGKIYEPLSDNCYGLLEIKCPFAKRSDTLEQAASDPRFYLEKKHNNYYLKKDHSCGYYAQVQGQMALTGLEWCDFCVYLSDSNEMCVDRIPFDSFYWLNQQLPKLSDFYLNNALGFLVVQSQSEM</sequence>
<organism evidence="2 3">
    <name type="scientific">Acropora cervicornis</name>
    <name type="common">Staghorn coral</name>
    <dbReference type="NCBI Taxonomy" id="6130"/>
    <lineage>
        <taxon>Eukaryota</taxon>
        <taxon>Metazoa</taxon>
        <taxon>Cnidaria</taxon>
        <taxon>Anthozoa</taxon>
        <taxon>Hexacorallia</taxon>
        <taxon>Scleractinia</taxon>
        <taxon>Astrocoeniina</taxon>
        <taxon>Acroporidae</taxon>
        <taxon>Acropora</taxon>
    </lineage>
</organism>
<evidence type="ECO:0000259" key="1">
    <source>
        <dbReference type="Pfam" id="PF09588"/>
    </source>
</evidence>
<dbReference type="Gene3D" id="3.90.320.10">
    <property type="match status" value="1"/>
</dbReference>
<reference evidence="2" key="2">
    <citation type="journal article" date="2023" name="Science">
        <title>Genomic signatures of disease resistance in endangered staghorn corals.</title>
        <authorList>
            <person name="Vollmer S.V."/>
            <person name="Selwyn J.D."/>
            <person name="Despard B.A."/>
            <person name="Roesel C.L."/>
        </authorList>
    </citation>
    <scope>NUCLEOTIDE SEQUENCE</scope>
    <source>
        <strain evidence="2">K2</strain>
    </source>
</reference>
<dbReference type="PANTHER" id="PTHR46609:SF8">
    <property type="entry name" value="YQAJ VIRAL RECOMBINASE DOMAIN-CONTAINING PROTEIN"/>
    <property type="match status" value="1"/>
</dbReference>
<evidence type="ECO:0000313" key="3">
    <source>
        <dbReference type="Proteomes" id="UP001249851"/>
    </source>
</evidence>
<dbReference type="Proteomes" id="UP001249851">
    <property type="component" value="Unassembled WGS sequence"/>
</dbReference>
<keyword evidence="3" id="KW-1185">Reference proteome</keyword>
<dbReference type="InterPro" id="IPR051703">
    <property type="entry name" value="NF-kappa-B_Signaling_Reg"/>
</dbReference>
<reference evidence="2" key="1">
    <citation type="journal article" date="2023" name="G3 (Bethesda)">
        <title>Whole genome assembly and annotation of the endangered Caribbean coral Acropora cervicornis.</title>
        <authorList>
            <person name="Selwyn J.D."/>
            <person name="Vollmer S.V."/>
        </authorList>
    </citation>
    <scope>NUCLEOTIDE SEQUENCE</scope>
    <source>
        <strain evidence="2">K2</strain>
    </source>
</reference>
<comment type="caution">
    <text evidence="2">The sequence shown here is derived from an EMBL/GenBank/DDBJ whole genome shotgun (WGS) entry which is preliminary data.</text>
</comment>
<proteinExistence type="predicted"/>
<protein>
    <recommendedName>
        <fullName evidence="1">YqaJ viral recombinase domain-containing protein</fullName>
    </recommendedName>
</protein>
<dbReference type="AlphaFoldDB" id="A0AAD9QWM6"/>
<dbReference type="InterPro" id="IPR019080">
    <property type="entry name" value="YqaJ_viral_recombinase"/>
</dbReference>
<evidence type="ECO:0000313" key="2">
    <source>
        <dbReference type="EMBL" id="KAK2568888.1"/>
    </source>
</evidence>
<feature type="domain" description="YqaJ viral recombinase" evidence="1">
    <location>
        <begin position="11"/>
        <end position="131"/>
    </location>
</feature>
<dbReference type="PANTHER" id="PTHR46609">
    <property type="entry name" value="EXONUCLEASE, PHAGE-TYPE/RECB, C-TERMINAL DOMAIN-CONTAINING PROTEIN"/>
    <property type="match status" value="1"/>
</dbReference>
<dbReference type="EMBL" id="JARQWQ010000011">
    <property type="protein sequence ID" value="KAK2568888.1"/>
    <property type="molecule type" value="Genomic_DNA"/>
</dbReference>
<name>A0AAD9QWM6_ACRCE</name>
<dbReference type="Pfam" id="PF09588">
    <property type="entry name" value="YqaJ"/>
    <property type="match status" value="1"/>
</dbReference>
<dbReference type="SUPFAM" id="SSF52980">
    <property type="entry name" value="Restriction endonuclease-like"/>
    <property type="match status" value="1"/>
</dbReference>
<dbReference type="GO" id="GO:0006281">
    <property type="term" value="P:DNA repair"/>
    <property type="evidence" value="ECO:0007669"/>
    <property type="project" value="UniProtKB-ARBA"/>
</dbReference>
<dbReference type="InterPro" id="IPR011335">
    <property type="entry name" value="Restrct_endonuc-II-like"/>
</dbReference>